<feature type="domain" description="Methyltransferase FkbM" evidence="1">
    <location>
        <begin position="114"/>
        <end position="282"/>
    </location>
</feature>
<evidence type="ECO:0000313" key="3">
    <source>
        <dbReference type="Proteomes" id="UP000322981"/>
    </source>
</evidence>
<proteinExistence type="predicted"/>
<gene>
    <name evidence="2" type="ORF">F2Q65_01955</name>
</gene>
<dbReference type="RefSeq" id="WP_150089874.1">
    <property type="nucleotide sequence ID" value="NZ_VWXX01000002.1"/>
</dbReference>
<keyword evidence="3" id="KW-1185">Reference proteome</keyword>
<dbReference type="AlphaFoldDB" id="A0A5M8FU53"/>
<dbReference type="InterPro" id="IPR029063">
    <property type="entry name" value="SAM-dependent_MTases_sf"/>
</dbReference>
<dbReference type="PANTHER" id="PTHR34203:SF15">
    <property type="entry name" value="SLL1173 PROTEIN"/>
    <property type="match status" value="1"/>
</dbReference>
<reference evidence="2 3" key="1">
    <citation type="submission" date="2019-09" db="EMBL/GenBank/DDBJ databases">
        <title>Whole-genome sequence of the purple sulfur bacterium Thiohalocapsa marina DSM 19078.</title>
        <authorList>
            <person name="Kyndt J.A."/>
            <person name="Meyer T.E."/>
        </authorList>
    </citation>
    <scope>NUCLEOTIDE SEQUENCE [LARGE SCALE GENOMIC DNA]</scope>
    <source>
        <strain evidence="2 3">DSM 19078</strain>
    </source>
</reference>
<evidence type="ECO:0000259" key="1">
    <source>
        <dbReference type="Pfam" id="PF05050"/>
    </source>
</evidence>
<dbReference type="GO" id="GO:0032259">
    <property type="term" value="P:methylation"/>
    <property type="evidence" value="ECO:0007669"/>
    <property type="project" value="UniProtKB-KW"/>
</dbReference>
<dbReference type="EMBL" id="VWXX01000002">
    <property type="protein sequence ID" value="KAA6187313.1"/>
    <property type="molecule type" value="Genomic_DNA"/>
</dbReference>
<dbReference type="Pfam" id="PF05050">
    <property type="entry name" value="Methyltransf_21"/>
    <property type="match status" value="1"/>
</dbReference>
<comment type="caution">
    <text evidence="2">The sequence shown here is derived from an EMBL/GenBank/DDBJ whole genome shotgun (WGS) entry which is preliminary data.</text>
</comment>
<dbReference type="InterPro" id="IPR052514">
    <property type="entry name" value="SAM-dependent_MTase"/>
</dbReference>
<keyword evidence="2" id="KW-0489">Methyltransferase</keyword>
<sequence length="317" mass="34468">MTSSNSSSKNRVAVKSLEYPVVLGALRLLARRLYPLRGTGLPRIAEYIRIKVAGSAARGAWPHDVWIDDFCGHLRFRCDLSEHMGSQIFFRGAYSRGQLSILRQLLKPDSVFVDAGANQGEFTVCAASLTPLGTVHAFEPMPDLVRRLRENVEANGLANVQVHCCGLSDGERCEVPIYASAAVYVDGTRNAGLPTIFPSDERDAEVGHIHLVDLDRVLGQSGVDVMKIDVEGAELAVLKGAAGVIENAHPYILFEANAETARAAGYAIEELFSWLEARDYRLRLILPDGGLMAIQRDARFGNVLAVPKSRAGEALVA</sequence>
<dbReference type="OrthoDB" id="9814604at2"/>
<name>A0A5M8FU53_9GAMM</name>
<dbReference type="Gene3D" id="3.40.50.150">
    <property type="entry name" value="Vaccinia Virus protein VP39"/>
    <property type="match status" value="1"/>
</dbReference>
<protein>
    <submittedName>
        <fullName evidence="2">FkbM family methyltransferase</fullName>
    </submittedName>
</protein>
<dbReference type="InterPro" id="IPR006342">
    <property type="entry name" value="FkbM_mtfrase"/>
</dbReference>
<organism evidence="2 3">
    <name type="scientific">Thiohalocapsa marina</name>
    <dbReference type="NCBI Taxonomy" id="424902"/>
    <lineage>
        <taxon>Bacteria</taxon>
        <taxon>Pseudomonadati</taxon>
        <taxon>Pseudomonadota</taxon>
        <taxon>Gammaproteobacteria</taxon>
        <taxon>Chromatiales</taxon>
        <taxon>Chromatiaceae</taxon>
        <taxon>Thiohalocapsa</taxon>
    </lineage>
</organism>
<dbReference type="NCBIfam" id="TIGR01444">
    <property type="entry name" value="fkbM_fam"/>
    <property type="match status" value="1"/>
</dbReference>
<dbReference type="PANTHER" id="PTHR34203">
    <property type="entry name" value="METHYLTRANSFERASE, FKBM FAMILY PROTEIN"/>
    <property type="match status" value="1"/>
</dbReference>
<evidence type="ECO:0000313" key="2">
    <source>
        <dbReference type="EMBL" id="KAA6187313.1"/>
    </source>
</evidence>
<accession>A0A5M8FU53</accession>
<dbReference type="Proteomes" id="UP000322981">
    <property type="component" value="Unassembled WGS sequence"/>
</dbReference>
<dbReference type="SUPFAM" id="SSF53335">
    <property type="entry name" value="S-adenosyl-L-methionine-dependent methyltransferases"/>
    <property type="match status" value="1"/>
</dbReference>
<keyword evidence="2" id="KW-0808">Transferase</keyword>
<dbReference type="GO" id="GO:0008168">
    <property type="term" value="F:methyltransferase activity"/>
    <property type="evidence" value="ECO:0007669"/>
    <property type="project" value="UniProtKB-KW"/>
</dbReference>